<dbReference type="InterPro" id="IPR036956">
    <property type="entry name" value="Impact_N_sf"/>
</dbReference>
<sequence>MQQNQPGQRTQILSSLPLQILLYFDNWFIKGFLIYNLLLYVVGDSLFSAFVVKTADRKRLAEALKHSHPDVPHWATVKAGAWPRAHVPSAEGGPGGALDQDGEPENAHAAAALLECLEETPDLAVVVWRRAGHVALGNNGIRRAYTRAAHGAMRAHLRREISGLRDDVEAAGAEVARARQRAETAEFDRAYASAKDAAALHVVPASPPPPAAVGRRPSDPRRLPRELRTRSDEGPRKAPLFDEAARGAWACVG</sequence>
<dbReference type="InParanoid" id="F0Y3L7"/>
<dbReference type="Gene3D" id="3.30.230.30">
    <property type="entry name" value="Impact, N-terminal domain"/>
    <property type="match status" value="1"/>
</dbReference>
<keyword evidence="1" id="KW-0175">Coiled coil</keyword>
<feature type="domain" description="Impact N-terminal" evidence="3">
    <location>
        <begin position="45"/>
        <end position="152"/>
    </location>
</feature>
<dbReference type="InterPro" id="IPR020568">
    <property type="entry name" value="Ribosomal_Su5_D2-typ_SF"/>
</dbReference>
<dbReference type="Proteomes" id="UP000002729">
    <property type="component" value="Unassembled WGS sequence"/>
</dbReference>
<accession>F0Y3L7</accession>
<name>F0Y3L7_AURAN</name>
<dbReference type="InterPro" id="IPR001498">
    <property type="entry name" value="Impact_N"/>
</dbReference>
<proteinExistence type="predicted"/>
<evidence type="ECO:0000259" key="3">
    <source>
        <dbReference type="Pfam" id="PF01205"/>
    </source>
</evidence>
<feature type="coiled-coil region" evidence="1">
    <location>
        <begin position="154"/>
        <end position="181"/>
    </location>
</feature>
<dbReference type="GeneID" id="20223905"/>
<organism evidence="5">
    <name type="scientific">Aureococcus anophagefferens</name>
    <name type="common">Harmful bloom alga</name>
    <dbReference type="NCBI Taxonomy" id="44056"/>
    <lineage>
        <taxon>Eukaryota</taxon>
        <taxon>Sar</taxon>
        <taxon>Stramenopiles</taxon>
        <taxon>Ochrophyta</taxon>
        <taxon>Pelagophyceae</taxon>
        <taxon>Pelagomonadales</taxon>
        <taxon>Pelagomonadaceae</taxon>
        <taxon>Aureococcus</taxon>
    </lineage>
</organism>
<protein>
    <recommendedName>
        <fullName evidence="3">Impact N-terminal domain-containing protein</fullName>
    </recommendedName>
</protein>
<feature type="compositionally biased region" description="Basic and acidic residues" evidence="2">
    <location>
        <begin position="216"/>
        <end position="240"/>
    </location>
</feature>
<evidence type="ECO:0000256" key="1">
    <source>
        <dbReference type="SAM" id="Coils"/>
    </source>
</evidence>
<dbReference type="SUPFAM" id="SSF54211">
    <property type="entry name" value="Ribosomal protein S5 domain 2-like"/>
    <property type="match status" value="1"/>
</dbReference>
<reference evidence="4 5" key="1">
    <citation type="journal article" date="2011" name="Proc. Natl. Acad. Sci. U.S.A.">
        <title>Niche of harmful alga Aureococcus anophagefferens revealed through ecogenomics.</title>
        <authorList>
            <person name="Gobler C.J."/>
            <person name="Berry D.L."/>
            <person name="Dyhrman S.T."/>
            <person name="Wilhelm S.W."/>
            <person name="Salamov A."/>
            <person name="Lobanov A.V."/>
            <person name="Zhang Y."/>
            <person name="Collier J.L."/>
            <person name="Wurch L.L."/>
            <person name="Kustka A.B."/>
            <person name="Dill B.D."/>
            <person name="Shah M."/>
            <person name="VerBerkmoes N.C."/>
            <person name="Kuo A."/>
            <person name="Terry A."/>
            <person name="Pangilinan J."/>
            <person name="Lindquist E.A."/>
            <person name="Lucas S."/>
            <person name="Paulsen I.T."/>
            <person name="Hattenrath-Lehmann T.K."/>
            <person name="Talmage S.C."/>
            <person name="Walker E.A."/>
            <person name="Koch F."/>
            <person name="Burson A.M."/>
            <person name="Marcoval M.A."/>
            <person name="Tang Y.Z."/>
            <person name="Lecleir G.R."/>
            <person name="Coyne K.J."/>
            <person name="Berg G.M."/>
            <person name="Bertrand E.M."/>
            <person name="Saito M.A."/>
            <person name="Gladyshev V.N."/>
            <person name="Grigoriev I.V."/>
        </authorList>
    </citation>
    <scope>NUCLEOTIDE SEQUENCE [LARGE SCALE GENOMIC DNA]</scope>
    <source>
        <strain evidence="5">CCMP 1984</strain>
    </source>
</reference>
<dbReference type="Pfam" id="PF01205">
    <property type="entry name" value="Impact_N"/>
    <property type="match status" value="1"/>
</dbReference>
<evidence type="ECO:0000313" key="5">
    <source>
        <dbReference type="Proteomes" id="UP000002729"/>
    </source>
</evidence>
<gene>
    <name evidence="4" type="ORF">AURANDRAFT_62460</name>
</gene>
<dbReference type="KEGG" id="aaf:AURANDRAFT_62460"/>
<evidence type="ECO:0000256" key="2">
    <source>
        <dbReference type="SAM" id="MobiDB-lite"/>
    </source>
</evidence>
<dbReference type="EMBL" id="GL833124">
    <property type="protein sequence ID" value="EGB09971.1"/>
    <property type="molecule type" value="Genomic_DNA"/>
</dbReference>
<dbReference type="RefSeq" id="XP_009034821.1">
    <property type="nucleotide sequence ID" value="XM_009036573.1"/>
</dbReference>
<evidence type="ECO:0000313" key="4">
    <source>
        <dbReference type="EMBL" id="EGB09971.1"/>
    </source>
</evidence>
<dbReference type="AlphaFoldDB" id="F0Y3L7"/>
<keyword evidence="5" id="KW-1185">Reference proteome</keyword>
<feature type="region of interest" description="Disordered" evidence="2">
    <location>
        <begin position="201"/>
        <end position="240"/>
    </location>
</feature>